<dbReference type="InterPro" id="IPR016040">
    <property type="entry name" value="NAD(P)-bd_dom"/>
</dbReference>
<dbReference type="Gene3D" id="3.90.25.10">
    <property type="entry name" value="UDP-galactose 4-epimerase, domain 1"/>
    <property type="match status" value="1"/>
</dbReference>
<name>A0ABT3HDZ6_9HYPH</name>
<reference evidence="3" key="1">
    <citation type="submission" date="2023-07" db="EMBL/GenBank/DDBJ databases">
        <title>Genome sequencing of Purple Non-Sulfur Bacteria from various extreme environments.</title>
        <authorList>
            <person name="Mayer M."/>
        </authorList>
    </citation>
    <scope>NUCLEOTIDE SEQUENCE [LARGE SCALE GENOMIC DNA]</scope>
    <source>
        <strain evidence="3">DSM 17935</strain>
    </source>
</reference>
<keyword evidence="3" id="KW-1185">Reference proteome</keyword>
<accession>A0ABT3HDZ6</accession>
<gene>
    <name evidence="2" type="ORF">M2319_002973</name>
</gene>
<dbReference type="PANTHER" id="PTHR43000">
    <property type="entry name" value="DTDP-D-GLUCOSE 4,6-DEHYDRATASE-RELATED"/>
    <property type="match status" value="1"/>
</dbReference>
<evidence type="ECO:0000313" key="3">
    <source>
        <dbReference type="Proteomes" id="UP001209755"/>
    </source>
</evidence>
<dbReference type="Pfam" id="PF16363">
    <property type="entry name" value="GDP_Man_Dehyd"/>
    <property type="match status" value="1"/>
</dbReference>
<keyword evidence="2" id="KW-0456">Lyase</keyword>
<dbReference type="SUPFAM" id="SSF51735">
    <property type="entry name" value="NAD(P)-binding Rossmann-fold domains"/>
    <property type="match status" value="1"/>
</dbReference>
<feature type="domain" description="NAD(P)-binding" evidence="1">
    <location>
        <begin position="14"/>
        <end position="279"/>
    </location>
</feature>
<proteinExistence type="predicted"/>
<dbReference type="Gene3D" id="3.40.50.720">
    <property type="entry name" value="NAD(P)-binding Rossmann-like Domain"/>
    <property type="match status" value="1"/>
</dbReference>
<organism evidence="2 3">
    <name type="scientific">Rhodobium gokarnense</name>
    <dbReference type="NCBI Taxonomy" id="364296"/>
    <lineage>
        <taxon>Bacteria</taxon>
        <taxon>Pseudomonadati</taxon>
        <taxon>Pseudomonadota</taxon>
        <taxon>Alphaproteobacteria</taxon>
        <taxon>Hyphomicrobiales</taxon>
        <taxon>Rhodobiaceae</taxon>
        <taxon>Rhodobium</taxon>
    </lineage>
</organism>
<protein>
    <submittedName>
        <fullName evidence="2">UDP-glucose 4,6-dehydratase</fullName>
        <ecNumber evidence="2">4.2.1.76</ecNumber>
    </submittedName>
</protein>
<dbReference type="InterPro" id="IPR036291">
    <property type="entry name" value="NAD(P)-bd_dom_sf"/>
</dbReference>
<comment type="caution">
    <text evidence="2">The sequence shown here is derived from an EMBL/GenBank/DDBJ whole genome shotgun (WGS) entry which is preliminary data.</text>
</comment>
<evidence type="ECO:0000259" key="1">
    <source>
        <dbReference type="Pfam" id="PF16363"/>
    </source>
</evidence>
<dbReference type="InterPro" id="IPR020904">
    <property type="entry name" value="Sc_DH/Rdtase_CS"/>
</dbReference>
<dbReference type="EMBL" id="JAOQNS010000008">
    <property type="protein sequence ID" value="MCW2308627.1"/>
    <property type="molecule type" value="Genomic_DNA"/>
</dbReference>
<dbReference type="GO" id="GO:0050377">
    <property type="term" value="F:UDP-glucose 4,6-dehydratase activity"/>
    <property type="evidence" value="ECO:0007669"/>
    <property type="project" value="UniProtKB-EC"/>
</dbReference>
<dbReference type="PROSITE" id="PS00061">
    <property type="entry name" value="ADH_SHORT"/>
    <property type="match status" value="1"/>
</dbReference>
<dbReference type="EC" id="4.2.1.76" evidence="2"/>
<dbReference type="Proteomes" id="UP001209755">
    <property type="component" value="Unassembled WGS sequence"/>
</dbReference>
<evidence type="ECO:0000313" key="2">
    <source>
        <dbReference type="EMBL" id="MCW2308627.1"/>
    </source>
</evidence>
<sequence length="305" mass="34083">MCQRFPDAEVTVADKMTYAGDIRNILPLISSNRVNLMVGDVSDIDFCHRAVKGADLVIHAAAESHVDNSFHSSLNFTKSNALGTHAMVEACRDLEVPAFVHISTDEVYGEVIDGSAPEDAPLLPTNPYSASKAAAEMIVRGYAQSFKLPVKIIRANNLYGPRQYPEKIIPRFICHMMLGRPLTLHGDGSNRRHYLAVEDFAEAVLHVAEHGTVGETYNIGTDEEYRNIHIAETIAGFFQKDLASVVEYVPDRPFNDARYSVDFSKLEGLGWSPRRRLADNLPDVVAWYKENFFRYEPLFGTIGDF</sequence>